<gene>
    <name evidence="1" type="ORF">C8J48_3769</name>
</gene>
<proteinExistence type="predicted"/>
<dbReference type="AlphaFoldDB" id="A0A2T4YY85"/>
<evidence type="ECO:0008006" key="3">
    <source>
        <dbReference type="Google" id="ProtNLM"/>
    </source>
</evidence>
<sequence>MAKKNRQVSFNLNDEAERRLYEYAGRPDVNFSGLVKMLLFSYLERKGEEQK</sequence>
<evidence type="ECO:0000313" key="2">
    <source>
        <dbReference type="Proteomes" id="UP000241639"/>
    </source>
</evidence>
<reference evidence="1 2" key="1">
    <citation type="submission" date="2018-04" db="EMBL/GenBank/DDBJ databases">
        <title>Genomic Encyclopedia of Archaeal and Bacterial Type Strains, Phase II (KMG-II): from individual species to whole genera.</title>
        <authorList>
            <person name="Goeker M."/>
        </authorList>
    </citation>
    <scope>NUCLEOTIDE SEQUENCE [LARGE SCALE GENOMIC DNA]</scope>
    <source>
        <strain evidence="1 2">DSM 45169</strain>
    </source>
</reference>
<dbReference type="Proteomes" id="UP000241639">
    <property type="component" value="Unassembled WGS sequence"/>
</dbReference>
<name>A0A2T4YY85_9BACL</name>
<organism evidence="1 2">
    <name type="scientific">Desmospora activa DSM 45169</name>
    <dbReference type="NCBI Taxonomy" id="1121389"/>
    <lineage>
        <taxon>Bacteria</taxon>
        <taxon>Bacillati</taxon>
        <taxon>Bacillota</taxon>
        <taxon>Bacilli</taxon>
        <taxon>Bacillales</taxon>
        <taxon>Thermoactinomycetaceae</taxon>
        <taxon>Desmospora</taxon>
    </lineage>
</organism>
<protein>
    <recommendedName>
        <fullName evidence="3">CopG family transcriptional regulator</fullName>
    </recommendedName>
</protein>
<dbReference type="EMBL" id="PZZP01000009">
    <property type="protein sequence ID" value="PTM51506.1"/>
    <property type="molecule type" value="Genomic_DNA"/>
</dbReference>
<dbReference type="RefSeq" id="WP_170105735.1">
    <property type="nucleotide sequence ID" value="NZ_PZZP01000009.1"/>
</dbReference>
<keyword evidence="2" id="KW-1185">Reference proteome</keyword>
<comment type="caution">
    <text evidence="1">The sequence shown here is derived from an EMBL/GenBank/DDBJ whole genome shotgun (WGS) entry which is preliminary data.</text>
</comment>
<evidence type="ECO:0000313" key="1">
    <source>
        <dbReference type="EMBL" id="PTM51506.1"/>
    </source>
</evidence>
<accession>A0A2T4YY85</accession>